<evidence type="ECO:0000259" key="17">
    <source>
        <dbReference type="Pfam" id="PF18086"/>
    </source>
</evidence>
<feature type="domain" description="VIP1 N-terminal" evidence="17">
    <location>
        <begin position="102"/>
        <end position="190"/>
    </location>
</feature>
<dbReference type="Pfam" id="PF00328">
    <property type="entry name" value="His_Phos_2"/>
    <property type="match status" value="1"/>
</dbReference>
<evidence type="ECO:0000256" key="5">
    <source>
        <dbReference type="ARBA" id="ARBA00022553"/>
    </source>
</evidence>
<keyword evidence="7 14" id="KW-0547">Nucleotide-binding</keyword>
<evidence type="ECO:0000256" key="3">
    <source>
        <dbReference type="ARBA" id="ARBA00012893"/>
    </source>
</evidence>
<reference evidence="18 19" key="1">
    <citation type="journal article" date="2023" name="Elife">
        <title>Identification of key yeast species and microbe-microbe interactions impacting larval growth of Drosophila in the wild.</title>
        <authorList>
            <person name="Mure A."/>
            <person name="Sugiura Y."/>
            <person name="Maeda R."/>
            <person name="Honda K."/>
            <person name="Sakurai N."/>
            <person name="Takahashi Y."/>
            <person name="Watada M."/>
            <person name="Katoh T."/>
            <person name="Gotoh A."/>
            <person name="Gotoh Y."/>
            <person name="Taniguchi I."/>
            <person name="Nakamura K."/>
            <person name="Hayashi T."/>
            <person name="Katayama T."/>
            <person name="Uemura T."/>
            <person name="Hattori Y."/>
        </authorList>
    </citation>
    <scope>NUCLEOTIDE SEQUENCE [LARGE SCALE GENOMIC DNA]</scope>
    <source>
        <strain evidence="18 19">SB-73</strain>
    </source>
</reference>
<feature type="domain" description="ATP-grasp fold RimK-type" evidence="16">
    <location>
        <begin position="310"/>
        <end position="405"/>
    </location>
</feature>
<dbReference type="InterPro" id="IPR037446">
    <property type="entry name" value="His_Pase_VIP1"/>
</dbReference>
<comment type="function">
    <text evidence="14">Bifunctional inositol kinase that acts in concert with the IP6K kinases to synthesize the diphosphate group-containing inositol pyrophosphates diphosphoinositol pentakisphosphate, PP-InsP5, and bis-diphosphoinositol tetrakisphosphate, (PP)2-InsP4. PP-InsP5 and (PP)2-InsP4, also respectively called InsP7 and InsP8, may regulate a variety of cellular processes, including apoptosis, vesicle trafficking, cytoskeletal dynamics, and exocytosis. Phosphorylates inositol hexakisphosphate (InsP6).</text>
</comment>
<dbReference type="EMBL" id="BTGC01000003">
    <property type="protein sequence ID" value="GMM50375.1"/>
    <property type="molecule type" value="Genomic_DNA"/>
</dbReference>
<dbReference type="GO" id="GO:0006020">
    <property type="term" value="P:inositol metabolic process"/>
    <property type="evidence" value="ECO:0007669"/>
    <property type="project" value="TreeGrafter"/>
</dbReference>
<evidence type="ECO:0000256" key="12">
    <source>
        <dbReference type="ARBA" id="ARBA00034629"/>
    </source>
</evidence>
<evidence type="ECO:0000256" key="11">
    <source>
        <dbReference type="ARBA" id="ARBA00033696"/>
    </source>
</evidence>
<dbReference type="FunFam" id="3.30.470.20:FF:000036">
    <property type="entry name" value="Inositol hexakisphosphate and diphosphoinositol-pentakisphosphate kinase"/>
    <property type="match status" value="1"/>
</dbReference>
<evidence type="ECO:0000256" key="10">
    <source>
        <dbReference type="ARBA" id="ARBA00023212"/>
    </source>
</evidence>
<dbReference type="Gene3D" id="3.40.50.1240">
    <property type="entry name" value="Phosphoglycerate mutase-like"/>
    <property type="match status" value="1"/>
</dbReference>
<evidence type="ECO:0000256" key="15">
    <source>
        <dbReference type="SAM" id="MobiDB-lite"/>
    </source>
</evidence>
<comment type="catalytic activity">
    <reaction evidence="12">
        <text>1D-myo-inositol hexakisphosphate + ATP = 1-diphospho-1D-myo-inositol 2,3,4,5,6-pentakisphosphate + ADP</text>
        <dbReference type="Rhea" id="RHEA:37459"/>
        <dbReference type="ChEBI" id="CHEBI:30616"/>
        <dbReference type="ChEBI" id="CHEBI:58130"/>
        <dbReference type="ChEBI" id="CHEBI:74946"/>
        <dbReference type="ChEBI" id="CHEBI:456216"/>
        <dbReference type="EC" id="2.7.4.24"/>
    </reaction>
    <physiologicalReaction direction="left-to-right" evidence="12">
        <dbReference type="Rhea" id="RHEA:37460"/>
    </physiologicalReaction>
</comment>
<dbReference type="GO" id="GO:0005856">
    <property type="term" value="C:cytoskeleton"/>
    <property type="evidence" value="ECO:0007669"/>
    <property type="project" value="UniProtKB-SubCell"/>
</dbReference>
<dbReference type="InterPro" id="IPR013651">
    <property type="entry name" value="ATP-grasp_RimK-type"/>
</dbReference>
<dbReference type="InterPro" id="IPR029033">
    <property type="entry name" value="His_PPase_superfam"/>
</dbReference>
<comment type="subcellular location">
    <subcellularLocation>
        <location evidence="1 14">Cytoplasm</location>
        <location evidence="1 14">Cytoskeleton</location>
    </subcellularLocation>
</comment>
<evidence type="ECO:0000256" key="8">
    <source>
        <dbReference type="ARBA" id="ARBA00022777"/>
    </source>
</evidence>
<protein>
    <recommendedName>
        <fullName evidence="13 14">Inositol hexakisphosphate and diphosphoinositol-pentakisphosphate kinase</fullName>
        <ecNumber evidence="3 14">2.7.4.24</ecNumber>
    </recommendedName>
</protein>
<dbReference type="GO" id="GO:0052723">
    <property type="term" value="F:inositol hexakisphosphate 1-kinase activity"/>
    <property type="evidence" value="ECO:0007669"/>
    <property type="project" value="UniProtKB-ARBA"/>
</dbReference>
<dbReference type="Gene3D" id="3.40.50.11950">
    <property type="match status" value="1"/>
</dbReference>
<feature type="compositionally biased region" description="Polar residues" evidence="15">
    <location>
        <begin position="25"/>
        <end position="53"/>
    </location>
</feature>
<dbReference type="GO" id="GO:0005829">
    <property type="term" value="C:cytosol"/>
    <property type="evidence" value="ECO:0007669"/>
    <property type="project" value="TreeGrafter"/>
</dbReference>
<proteinExistence type="inferred from homology"/>
<comment type="similarity">
    <text evidence="2 14">Belongs to the histidine acid phosphatase family. VIP1 subfamily.</text>
</comment>
<dbReference type="Pfam" id="PF18086">
    <property type="entry name" value="PPIP5K2_N"/>
    <property type="match status" value="1"/>
</dbReference>
<keyword evidence="19" id="KW-1185">Reference proteome</keyword>
<dbReference type="SUPFAM" id="SSF56059">
    <property type="entry name" value="Glutathione synthetase ATP-binding domain-like"/>
    <property type="match status" value="1"/>
</dbReference>
<dbReference type="PANTHER" id="PTHR12750:SF9">
    <property type="entry name" value="INOSITOL HEXAKISPHOSPHATE AND DIPHOSPHOINOSITOL-PENTAKISPHOSPHATE KINASE"/>
    <property type="match status" value="1"/>
</dbReference>
<keyword evidence="4 14" id="KW-0963">Cytoplasm</keyword>
<dbReference type="EC" id="2.7.4.24" evidence="3 14"/>
<accession>A0AAV5RG19</accession>
<evidence type="ECO:0000256" key="6">
    <source>
        <dbReference type="ARBA" id="ARBA00022679"/>
    </source>
</evidence>
<comment type="catalytic activity">
    <reaction evidence="11">
        <text>5-diphospho-1D-myo-inositol 1,2,3,4,6-pentakisphosphate + ATP + H(+) = 1,5-bis(diphospho)-1D-myo-inositol 2,3,4,6-tetrakisphosphate + ADP</text>
        <dbReference type="Rhea" id="RHEA:10276"/>
        <dbReference type="ChEBI" id="CHEBI:15378"/>
        <dbReference type="ChEBI" id="CHEBI:30616"/>
        <dbReference type="ChEBI" id="CHEBI:58628"/>
        <dbReference type="ChEBI" id="CHEBI:77983"/>
        <dbReference type="ChEBI" id="CHEBI:456216"/>
        <dbReference type="EC" id="2.7.4.24"/>
    </reaction>
    <physiologicalReaction direction="left-to-right" evidence="11">
        <dbReference type="Rhea" id="RHEA:10277"/>
    </physiologicalReaction>
</comment>
<evidence type="ECO:0000256" key="1">
    <source>
        <dbReference type="ARBA" id="ARBA00004245"/>
    </source>
</evidence>
<dbReference type="Proteomes" id="UP001362899">
    <property type="component" value="Unassembled WGS sequence"/>
</dbReference>
<evidence type="ECO:0000256" key="7">
    <source>
        <dbReference type="ARBA" id="ARBA00022741"/>
    </source>
</evidence>
<evidence type="ECO:0000256" key="2">
    <source>
        <dbReference type="ARBA" id="ARBA00005609"/>
    </source>
</evidence>
<dbReference type="FunFam" id="3.40.50.11950:FF:000002">
    <property type="entry name" value="Inositol hexakisphosphate and diphosphoinositol-pentakisphosphate kinase"/>
    <property type="match status" value="1"/>
</dbReference>
<dbReference type="GO" id="GO:0052843">
    <property type="term" value="F:inositol-1-diphosphate-2,3,4,5,6-pentakisphosphate diphosphatase activity"/>
    <property type="evidence" value="ECO:0007669"/>
    <property type="project" value="UniProtKB-ARBA"/>
</dbReference>
<dbReference type="Gene3D" id="3.30.470.20">
    <property type="entry name" value="ATP-grasp fold, B domain"/>
    <property type="match status" value="1"/>
</dbReference>
<dbReference type="GO" id="GO:0005524">
    <property type="term" value="F:ATP binding"/>
    <property type="evidence" value="ECO:0007669"/>
    <property type="project" value="UniProtKB-KW"/>
</dbReference>
<gene>
    <name evidence="18" type="ORF">DASB73_013330</name>
</gene>
<keyword evidence="6 14" id="KW-0808">Transferase</keyword>
<comment type="caution">
    <text evidence="18">The sequence shown here is derived from an EMBL/GenBank/DDBJ whole genome shotgun (WGS) entry which is preliminary data.</text>
</comment>
<dbReference type="AlphaFoldDB" id="A0AAV5RG19"/>
<evidence type="ECO:0000256" key="13">
    <source>
        <dbReference type="ARBA" id="ARBA00071668"/>
    </source>
</evidence>
<organism evidence="18 19">
    <name type="scientific">Starmerella bacillaris</name>
    <name type="common">Yeast</name>
    <name type="synonym">Candida zemplinina</name>
    <dbReference type="NCBI Taxonomy" id="1247836"/>
    <lineage>
        <taxon>Eukaryota</taxon>
        <taxon>Fungi</taxon>
        <taxon>Dikarya</taxon>
        <taxon>Ascomycota</taxon>
        <taxon>Saccharomycotina</taxon>
        <taxon>Dipodascomycetes</taxon>
        <taxon>Dipodascales</taxon>
        <taxon>Trichomonascaceae</taxon>
        <taxon>Starmerella</taxon>
    </lineage>
</organism>
<name>A0AAV5RG19_STABA</name>
<dbReference type="InterPro" id="IPR000560">
    <property type="entry name" value="His_Pase_clade-2"/>
</dbReference>
<dbReference type="Pfam" id="PF08443">
    <property type="entry name" value="RimK"/>
    <property type="match status" value="1"/>
</dbReference>
<feature type="region of interest" description="Disordered" evidence="15">
    <location>
        <begin position="1"/>
        <end position="53"/>
    </location>
</feature>
<keyword evidence="9 14" id="KW-0067">ATP-binding</keyword>
<keyword evidence="10" id="KW-0206">Cytoskeleton</keyword>
<evidence type="ECO:0000313" key="19">
    <source>
        <dbReference type="Proteomes" id="UP001362899"/>
    </source>
</evidence>
<evidence type="ECO:0000256" key="14">
    <source>
        <dbReference type="RuleBase" id="RU365032"/>
    </source>
</evidence>
<evidence type="ECO:0000259" key="16">
    <source>
        <dbReference type="Pfam" id="PF08443"/>
    </source>
</evidence>
<keyword evidence="5" id="KW-0597">Phosphoprotein</keyword>
<dbReference type="InterPro" id="IPR040557">
    <property type="entry name" value="VIP1_N"/>
</dbReference>
<evidence type="ECO:0000256" key="4">
    <source>
        <dbReference type="ARBA" id="ARBA00022490"/>
    </source>
</evidence>
<evidence type="ECO:0000313" key="18">
    <source>
        <dbReference type="EMBL" id="GMM50375.1"/>
    </source>
</evidence>
<sequence>MDANDHTDSPIQDSNVLENGVKSPGKTNFITIPGSGNASSVTTPASSVGASTINSISSQPSVPVLQSLQTGFNTASTSSASPVDTDTPIGSAYQKPPNYIGKLGVCAMEHKARSKPCRAILNNLQQHGEFDLVFFNDKVILDEPIERWPHCDFLISFFSTGFPLQKVIEYTKLRQPFLVNDLELQKVLWDRRLVLRLLDAANVPTPERLVVSRDGGPKVDTVVKRKLLKHGVHLKNEEVEKTIRMIDYDTIQLSDGATLTKPFVEKPVDGEDHNVYVYYPLASGGGGRRLFRKVGNKSSEFDPNLVEPRTTGSYIYEKFMDTDNFEDVKAYTVGPNFCHAETRKSPVVDGIVRRNTYGKELRFVTKLSPEECRMARNVCIAFEQTICGFDLLRVGKKSYVIDVNGFSFVKDNNLYYEKCAQILKSILQNASKQRQKGTAPAPAPELATQEQEQWKLKAQISVIRHADRTPKQKFKFTFKSQLFRDLLQGHRVEVIIREKEHLRSVLAVTNEAIASSAEDMAKLQQLRHALSIKLDLPGTKVQIKPRFKNKDADAPLEKVQVILKWGGEATHSSRFQSEDLGEQTRKDILLLNPDALKDVQLFTSSERRVVATAQMFAHTLLKGAAFNLTVAEPLLDDSNAAKSLMDDVKKRLKLMLRKGLSPPPQFAWPEKIPQPFQVLSRVVDLMQYHRRIMNWHFENANVDTFQERWCCQEDPSLFRERWEKLYTEFESVDKVDPSKISELYDTIKFDALHNRAFLERVFELPEDFEMLSSDPEMPDVIPHEEYSGKFKFAKAPMTLFDRPEYARLRELYLLAKILFDYVCPQEYGITNDQKLDIGLLTSMPLVQRITQDMLYNRDSAHGRSTFYFTKESHMYTLLGILFGSNLAVKLKRNQLPELDYLAQVIFEVYECQEGDERKHQVRITISPGCNSLSPLDVQLDSKHCISCVTRRSLTHYMDLDSMCYHLQSQFGRVSMPNNGGLPVKITLDG</sequence>
<dbReference type="SUPFAM" id="SSF53254">
    <property type="entry name" value="Phosphoglycerate mutase-like"/>
    <property type="match status" value="1"/>
</dbReference>
<keyword evidence="8 14" id="KW-0418">Kinase</keyword>
<dbReference type="PANTHER" id="PTHR12750">
    <property type="entry name" value="DIPHOSPHOINOSITOL PENTAKISPHOSPHATE KINASE"/>
    <property type="match status" value="1"/>
</dbReference>
<dbReference type="GO" id="GO:0032958">
    <property type="term" value="P:inositol phosphate biosynthetic process"/>
    <property type="evidence" value="ECO:0007669"/>
    <property type="project" value="TreeGrafter"/>
</dbReference>
<evidence type="ECO:0000256" key="9">
    <source>
        <dbReference type="ARBA" id="ARBA00022840"/>
    </source>
</evidence>
<dbReference type="GO" id="GO:0033857">
    <property type="term" value="F:5-diphosphoinositol pentakisphosphate 1-kinase activity"/>
    <property type="evidence" value="ECO:0007669"/>
    <property type="project" value="TreeGrafter"/>
</dbReference>